<comment type="subcellular location">
    <subcellularLocation>
        <location evidence="1">Nucleus</location>
    </subcellularLocation>
</comment>
<evidence type="ECO:0000313" key="19">
    <source>
        <dbReference type="EMBL" id="KAJ3563052.1"/>
    </source>
</evidence>
<evidence type="ECO:0000256" key="5">
    <source>
        <dbReference type="ARBA" id="ARBA00022679"/>
    </source>
</evidence>
<dbReference type="Proteomes" id="UP001213000">
    <property type="component" value="Unassembled WGS sequence"/>
</dbReference>
<dbReference type="PANTHER" id="PTHR45861:SF1">
    <property type="entry name" value="DNA POLYMERASE ALPHA CATALYTIC SUBUNIT"/>
    <property type="match status" value="1"/>
</dbReference>
<evidence type="ECO:0000256" key="13">
    <source>
        <dbReference type="ARBA" id="ARBA00023242"/>
    </source>
</evidence>
<dbReference type="GO" id="GO:0008270">
    <property type="term" value="F:zinc ion binding"/>
    <property type="evidence" value="ECO:0007669"/>
    <property type="project" value="UniProtKB-KW"/>
</dbReference>
<dbReference type="GO" id="GO:0006273">
    <property type="term" value="P:lagging strand elongation"/>
    <property type="evidence" value="ECO:0007669"/>
    <property type="project" value="TreeGrafter"/>
</dbReference>
<dbReference type="GO" id="GO:0003682">
    <property type="term" value="F:chromatin binding"/>
    <property type="evidence" value="ECO:0007669"/>
    <property type="project" value="TreeGrafter"/>
</dbReference>
<evidence type="ECO:0000259" key="18">
    <source>
        <dbReference type="Pfam" id="PF12254"/>
    </source>
</evidence>
<dbReference type="SUPFAM" id="SSF53098">
    <property type="entry name" value="Ribonuclease H-like"/>
    <property type="match status" value="1"/>
</dbReference>
<dbReference type="InterPro" id="IPR006134">
    <property type="entry name" value="DNA-dir_DNA_pol_B_multi_dom"/>
</dbReference>
<evidence type="ECO:0000259" key="15">
    <source>
        <dbReference type="Pfam" id="PF00136"/>
    </source>
</evidence>
<dbReference type="PRINTS" id="PR00106">
    <property type="entry name" value="DNAPOLB"/>
</dbReference>
<dbReference type="InterPro" id="IPR038256">
    <property type="entry name" value="Pol_alpha_znc_sf"/>
</dbReference>
<evidence type="ECO:0000256" key="8">
    <source>
        <dbReference type="ARBA" id="ARBA00022723"/>
    </source>
</evidence>
<dbReference type="InterPro" id="IPR015088">
    <property type="entry name" value="Znf_DNA-dir_DNA_pol_B_alpha"/>
</dbReference>
<dbReference type="GO" id="GO:0000166">
    <property type="term" value="F:nucleotide binding"/>
    <property type="evidence" value="ECO:0007669"/>
    <property type="project" value="InterPro"/>
</dbReference>
<keyword evidence="10" id="KW-0862">Zinc</keyword>
<dbReference type="Gene3D" id="1.10.132.60">
    <property type="entry name" value="DNA polymerase family B, C-terminal domain"/>
    <property type="match status" value="1"/>
</dbReference>
<dbReference type="InterPro" id="IPR043502">
    <property type="entry name" value="DNA/RNA_pol_sf"/>
</dbReference>
<feature type="compositionally biased region" description="Acidic residues" evidence="14">
    <location>
        <begin position="219"/>
        <end position="233"/>
    </location>
</feature>
<dbReference type="Gene3D" id="3.30.420.10">
    <property type="entry name" value="Ribonuclease H-like superfamily/Ribonuclease H"/>
    <property type="match status" value="1"/>
</dbReference>
<dbReference type="Gene3D" id="3.30.70.2820">
    <property type="match status" value="1"/>
</dbReference>
<dbReference type="FunFam" id="1.10.132.60:FF:000004">
    <property type="entry name" value="DNA polymerase"/>
    <property type="match status" value="1"/>
</dbReference>
<dbReference type="GO" id="GO:0003697">
    <property type="term" value="F:single-stranded DNA binding"/>
    <property type="evidence" value="ECO:0007669"/>
    <property type="project" value="TreeGrafter"/>
</dbReference>
<keyword evidence="12" id="KW-0238">DNA-binding</keyword>
<dbReference type="Gene3D" id="3.90.1600.10">
    <property type="entry name" value="Palm domain of DNA polymerase"/>
    <property type="match status" value="2"/>
</dbReference>
<accession>A0AAD5YR38</accession>
<evidence type="ECO:0000256" key="11">
    <source>
        <dbReference type="ARBA" id="ARBA00022932"/>
    </source>
</evidence>
<feature type="domain" description="DNA-directed DNA polymerase family B exonuclease" evidence="16">
    <location>
        <begin position="612"/>
        <end position="848"/>
    </location>
</feature>
<dbReference type="InterPro" id="IPR045846">
    <property type="entry name" value="POLBc_alpha"/>
</dbReference>
<dbReference type="InterPro" id="IPR017964">
    <property type="entry name" value="DNA-dir_DNA_pol_B_CS"/>
</dbReference>
<feature type="region of interest" description="Disordered" evidence="14">
    <location>
        <begin position="416"/>
        <end position="435"/>
    </location>
</feature>
<dbReference type="FunFam" id="3.30.420.10:FF:000036">
    <property type="entry name" value="DNA polymerase"/>
    <property type="match status" value="1"/>
</dbReference>
<dbReference type="PANTHER" id="PTHR45861">
    <property type="entry name" value="DNA POLYMERASE ALPHA CATALYTIC SUBUNIT"/>
    <property type="match status" value="1"/>
</dbReference>
<dbReference type="SUPFAM" id="SSF56672">
    <property type="entry name" value="DNA/RNA polymerases"/>
    <property type="match status" value="1"/>
</dbReference>
<feature type="compositionally biased region" description="Polar residues" evidence="14">
    <location>
        <begin position="419"/>
        <end position="430"/>
    </location>
</feature>
<dbReference type="PROSITE" id="PS00116">
    <property type="entry name" value="DNA_POLYMERASE_B"/>
    <property type="match status" value="1"/>
</dbReference>
<dbReference type="GO" id="GO:0006281">
    <property type="term" value="P:DNA repair"/>
    <property type="evidence" value="ECO:0007669"/>
    <property type="project" value="UniProtKB-ARBA"/>
</dbReference>
<dbReference type="CDD" id="cd05532">
    <property type="entry name" value="POLBc_alpha"/>
    <property type="match status" value="1"/>
</dbReference>
<comment type="caution">
    <text evidence="19">The sequence shown here is derived from an EMBL/GenBank/DDBJ whole genome shotgun (WGS) entry which is preliminary data.</text>
</comment>
<dbReference type="CDD" id="cd05776">
    <property type="entry name" value="DNA_polB_alpha_exo"/>
    <property type="match status" value="1"/>
</dbReference>
<evidence type="ECO:0000256" key="10">
    <source>
        <dbReference type="ARBA" id="ARBA00022833"/>
    </source>
</evidence>
<dbReference type="GO" id="GO:0006272">
    <property type="term" value="P:leading strand elongation"/>
    <property type="evidence" value="ECO:0007669"/>
    <property type="project" value="TreeGrafter"/>
</dbReference>
<sequence length="2155" mass="244119">MTITSIRALPVPEDMDLTETVPQYEALPSPLSPSPIDSGSESPTSSDEHTVPSIPNEPPPVYHVAKIPVTTVKYHFSNLGPNSMILLPPRDSPDTRPVYHISVSMNCFVPFSYITTVRRGGLEDGRFVGDFEMGAGNVSASVKPPTNRWAWIPPRPNPTLEDPAAFCWNFSKKQGPFKEEDTVLYDEVTDEQYKSIVRGRLQKDDFVVDDGVEGYMDNGMDDWMDGDEEESEEEVRSSKKSKKKVPEKPKTRPKPPPQAAPSISAYRPAVSAEQESDFMASLLGDFDKAPAKVDVPKSRKRKPVPEYTSDEDVPSPSTSKFKSYRKKTTYVDLSSDGPVEDSLPPSDDGFSPKKRMKVDDNSVVPAAEQLADLDVHSSSDFDSSVFDDVDFNEPMDIDDDFDEKPVVKEEPKPVALKPTITNGKSTSTKSAKTEEDTKPAWLSVYDSLNVETQDTLGPVMTSASSNSADLSALEEDGSFKFFWLDYLELDGKIYFIGKLKDKKSGAWLSCCVTVENLQRNLFCLPREKRVEQDEEGEFYDTDIVPSMEDVYADFELIRKQLGIKSWRAKFVKRKYAFGEKEVPRSETQWLKVVYGFNEPQIPSAAESPNIAKIFGTGTSAFELLVLKRKIMGPCWLQIKNPVIDNKGVSWCKLEVTASDPKDINPILDSSDTPPLTVMSLSVRSIVNHQDNKREIVCTTSRTWQNLLIDDPTPPDKLPCRVQTFVRPLDRFPPNFEARARANGKGKISPVTNETMVLNELIREIYKMDPDVIVGHEFLGVSLDILLHRMRDLKVNHWSRLGRFRRSKWPNIGRQGSNLRFLNGRMLCDLASDGAKSMISSTTWSLTEMCRTHLNFERPEIDPDDTASYLDGSLSTPNRMLEFVQHCELDAHYQMAIAAKVQILPLTRQLTNLAGNAWNKTLNGGRAERNEYILLHEFHRLKYIVPDKQYGKKAAPPPVIKQEDNDDPEAPKTTKGKKDKYKGGLVFEPKRGLWDKFILVMDFNSLYPSIIQEYNIDFTTVEQFEVEENGEEKIPDPPPSETPQGVLPRLIATLVQRRRQVKSLMKDKTASHAKLLQWDIKQQALKLTANSMYGCLGFEYSRFYARPLAALTTFKGREILTHTRELAESLNLDVVYGDTDSVFVNSGVTELAEALKISSILKKAVNDRYKLLEIDLDGVFQRLLLLQKKKYAALVVEDGGRTKTEVKGLDMKRREYCALSKNVSQYVLEQILSGEPTEIVVENIHEYLTTVGENVRSGSTKLDEFIIFKRLGKNPEDYPDAKSQPHVQVALRMKSRGGSARAGDVIPYVFCLKEGEDSSKSAQAERAKHPDEVKKAAEELKVDYDFYLAQQVLPPIERLCDPIEGTDRARLAECLGLDPLRFRNTTTSGSDERAFIPLDSQLSDQERFKDATPFLLNCRSCKGQLSFSPINDREHSIVQPTGFICPGCQAPFSLLSIETQLEVQIREVIGRYYEGWTVCDDPTCRNRTRMMSVYGRRCLKAGCRGSVAPEFTDKQVYNQLRYFSYLFDGKKAVKAAQGSTNSDAVIAISGQNNDALERLRNCVEKHLNMCGHRWVDLKESELRSSESLPKRRVLPTYPYSTIQRLFPQYTEVGLIYLWEHSPPTQLMNLRVETLIANQLIMKRLQTYCDSTATFSMTTFRSRPLNAPTRRSESIIRTVPRELLSTIFRMAIDLDRQELNTSVRWQETHPHIQVLAAVCSRWREVVWKTPRLWNEIIISFRSPYILPKISLLKLFLENSGVLPLVLYLWYCESQSYLDVSEKAVVHASVDGLIYKALHRITRLALVHSPCLPSWLPHFHRLTRIEDLTIHPRRNHSHLAFPALSENAFKLSRLILKGLSGRVTLPVDGTSITTLILKNLPKATCVQLLFHCRYLELYAMDEPYGDSRADFRVNEAYEAGRYANVNAFVLPNLREFHWDCGYFGGALDELVLRSIDTPRLQYLQWREELDSEWSRGCALLEIFCQRLPPTLISLAIKTNDRNNCSLLSHLSPHLPALETIALSSVALSDSILKPLKFRVDRSKAWWPFPKLRQIIIDGRPFRGCRLNGEQSIEFVTTLASRAAAMGIVTVVHLFKVEMTWDWRVFPGPLPGGEKLIIREDLEDNVPGWYQHLVPGIGALSKSVESTSLRAFGVGVFEV</sequence>
<evidence type="ECO:0000313" key="20">
    <source>
        <dbReference type="Proteomes" id="UP001213000"/>
    </source>
</evidence>
<reference evidence="19" key="1">
    <citation type="submission" date="2022-07" db="EMBL/GenBank/DDBJ databases">
        <title>Genome Sequence of Leucocoprinus birnbaumii.</title>
        <authorList>
            <person name="Buettner E."/>
        </authorList>
    </citation>
    <scope>NUCLEOTIDE SEQUENCE</scope>
    <source>
        <strain evidence="19">VT141</strain>
    </source>
</reference>
<dbReference type="InterPro" id="IPR023211">
    <property type="entry name" value="DNA_pol_palm_dom_sf"/>
</dbReference>
<dbReference type="SMART" id="SM00486">
    <property type="entry name" value="POLBc"/>
    <property type="match status" value="1"/>
</dbReference>
<keyword evidence="7" id="KW-0235">DNA replication</keyword>
<feature type="domain" description="Zinc finger DNA-directed DNA polymerase family B alpha" evidence="17">
    <location>
        <begin position="1399"/>
        <end position="1577"/>
    </location>
</feature>
<keyword evidence="9" id="KW-0863">Zinc-finger</keyword>
<evidence type="ECO:0000256" key="14">
    <source>
        <dbReference type="SAM" id="MobiDB-lite"/>
    </source>
</evidence>
<dbReference type="Pfam" id="PF12254">
    <property type="entry name" value="DNA_pol_alpha_N"/>
    <property type="match status" value="1"/>
</dbReference>
<dbReference type="InterPro" id="IPR024647">
    <property type="entry name" value="DNA_pol_a_cat_su_N"/>
</dbReference>
<organism evidence="19 20">
    <name type="scientific">Leucocoprinus birnbaumii</name>
    <dbReference type="NCBI Taxonomy" id="56174"/>
    <lineage>
        <taxon>Eukaryota</taxon>
        <taxon>Fungi</taxon>
        <taxon>Dikarya</taxon>
        <taxon>Basidiomycota</taxon>
        <taxon>Agaricomycotina</taxon>
        <taxon>Agaricomycetes</taxon>
        <taxon>Agaricomycetidae</taxon>
        <taxon>Agaricales</taxon>
        <taxon>Agaricineae</taxon>
        <taxon>Agaricaceae</taxon>
        <taxon>Leucocoprinus</taxon>
    </lineage>
</organism>
<protein>
    <recommendedName>
        <fullName evidence="4">DNA polymerase alpha catalytic subunit</fullName>
        <ecNumber evidence="3">2.7.7.7</ecNumber>
    </recommendedName>
</protein>
<dbReference type="FunFam" id="1.10.287.690:FF:000003">
    <property type="entry name" value="DNA polymerase"/>
    <property type="match status" value="1"/>
</dbReference>
<feature type="domain" description="DNA polymerase alpha catalytic subunit N-terminal" evidence="18">
    <location>
        <begin position="179"/>
        <end position="223"/>
    </location>
</feature>
<evidence type="ECO:0000259" key="17">
    <source>
        <dbReference type="Pfam" id="PF08996"/>
    </source>
</evidence>
<proteinExistence type="inferred from homology"/>
<evidence type="ECO:0000256" key="6">
    <source>
        <dbReference type="ARBA" id="ARBA00022695"/>
    </source>
</evidence>
<comment type="similarity">
    <text evidence="2">Belongs to the DNA polymerase type-B family.</text>
</comment>
<dbReference type="Gene3D" id="1.10.3200.20">
    <property type="entry name" value="DNA Polymerase alpha, zinc finger"/>
    <property type="match status" value="1"/>
</dbReference>
<evidence type="ECO:0000256" key="2">
    <source>
        <dbReference type="ARBA" id="ARBA00005755"/>
    </source>
</evidence>
<dbReference type="GO" id="GO:1902975">
    <property type="term" value="P:mitotic DNA replication initiation"/>
    <property type="evidence" value="ECO:0007669"/>
    <property type="project" value="InterPro"/>
</dbReference>
<dbReference type="InterPro" id="IPR036397">
    <property type="entry name" value="RNaseH_sf"/>
</dbReference>
<dbReference type="Pfam" id="PF08996">
    <property type="entry name" value="zf-DNA_Pol"/>
    <property type="match status" value="1"/>
</dbReference>
<keyword evidence="13" id="KW-0539">Nucleus</keyword>
<name>A0AAD5YR38_9AGAR</name>
<evidence type="ECO:0000256" key="3">
    <source>
        <dbReference type="ARBA" id="ARBA00012417"/>
    </source>
</evidence>
<feature type="region of interest" description="Disordered" evidence="14">
    <location>
        <begin position="949"/>
        <end position="980"/>
    </location>
</feature>
<dbReference type="EC" id="2.7.7.7" evidence="3"/>
<evidence type="ECO:0000256" key="7">
    <source>
        <dbReference type="ARBA" id="ARBA00022705"/>
    </source>
</evidence>
<keyword evidence="20" id="KW-1185">Reference proteome</keyword>
<evidence type="ECO:0000256" key="1">
    <source>
        <dbReference type="ARBA" id="ARBA00004123"/>
    </source>
</evidence>
<keyword evidence="5" id="KW-0808">Transferase</keyword>
<dbReference type="Pfam" id="PF00136">
    <property type="entry name" value="DNA_pol_B"/>
    <property type="match status" value="1"/>
</dbReference>
<evidence type="ECO:0000256" key="4">
    <source>
        <dbReference type="ARBA" id="ARBA00017212"/>
    </source>
</evidence>
<dbReference type="InterPro" id="IPR042087">
    <property type="entry name" value="DNA_pol_B_thumb"/>
</dbReference>
<dbReference type="Pfam" id="PF03104">
    <property type="entry name" value="DNA_pol_B_exo1"/>
    <property type="match status" value="1"/>
</dbReference>
<dbReference type="GO" id="GO:0005658">
    <property type="term" value="C:alpha DNA polymerase:primase complex"/>
    <property type="evidence" value="ECO:0007669"/>
    <property type="project" value="TreeGrafter"/>
</dbReference>
<keyword evidence="8" id="KW-0479">Metal-binding</keyword>
<evidence type="ECO:0000256" key="12">
    <source>
        <dbReference type="ARBA" id="ARBA00023125"/>
    </source>
</evidence>
<dbReference type="GO" id="GO:0003688">
    <property type="term" value="F:DNA replication origin binding"/>
    <property type="evidence" value="ECO:0007669"/>
    <property type="project" value="TreeGrafter"/>
</dbReference>
<dbReference type="Gene3D" id="2.40.50.730">
    <property type="match status" value="1"/>
</dbReference>
<dbReference type="InterPro" id="IPR006172">
    <property type="entry name" value="DNA-dir_DNA_pol_B"/>
</dbReference>
<evidence type="ECO:0000259" key="16">
    <source>
        <dbReference type="Pfam" id="PF03104"/>
    </source>
</evidence>
<dbReference type="EMBL" id="JANIEX010000802">
    <property type="protein sequence ID" value="KAJ3563052.1"/>
    <property type="molecule type" value="Genomic_DNA"/>
</dbReference>
<keyword evidence="11" id="KW-0239">DNA-directed DNA polymerase</keyword>
<feature type="region of interest" description="Disordered" evidence="14">
    <location>
        <begin position="1"/>
        <end position="60"/>
    </location>
</feature>
<feature type="region of interest" description="Disordered" evidence="14">
    <location>
        <begin position="212"/>
        <end position="274"/>
    </location>
</feature>
<keyword evidence="6" id="KW-0548">Nucleotidyltransferase</keyword>
<evidence type="ECO:0000256" key="9">
    <source>
        <dbReference type="ARBA" id="ARBA00022771"/>
    </source>
</evidence>
<feature type="region of interest" description="Disordered" evidence="14">
    <location>
        <begin position="289"/>
        <end position="361"/>
    </location>
</feature>
<dbReference type="NCBIfam" id="TIGR00592">
    <property type="entry name" value="pol2"/>
    <property type="match status" value="1"/>
</dbReference>
<dbReference type="InterPro" id="IPR006133">
    <property type="entry name" value="DNA-dir_DNA_pol_B_exonuc"/>
</dbReference>
<gene>
    <name evidence="19" type="ORF">NP233_g9190</name>
</gene>
<feature type="domain" description="DNA-directed DNA polymerase family B multifunctional" evidence="15">
    <location>
        <begin position="916"/>
        <end position="1362"/>
    </location>
</feature>
<dbReference type="GO" id="GO:0003887">
    <property type="term" value="F:DNA-directed DNA polymerase activity"/>
    <property type="evidence" value="ECO:0007669"/>
    <property type="project" value="UniProtKB-KW"/>
</dbReference>
<dbReference type="InterPro" id="IPR012337">
    <property type="entry name" value="RNaseH-like_sf"/>
</dbReference>